<comment type="subcellular location">
    <subcellularLocation>
        <location evidence="1">Nucleus</location>
    </subcellularLocation>
</comment>
<proteinExistence type="predicted"/>
<dbReference type="GO" id="GO:0005634">
    <property type="term" value="C:nucleus"/>
    <property type="evidence" value="ECO:0007669"/>
    <property type="project" value="UniProtKB-SubCell"/>
</dbReference>
<evidence type="ECO:0000256" key="2">
    <source>
        <dbReference type="ARBA" id="ARBA00023242"/>
    </source>
</evidence>
<dbReference type="WBParaSite" id="maker-unitig_42555-snap-gene-0.3-mRNA-1">
    <property type="protein sequence ID" value="maker-unitig_42555-snap-gene-0.3-mRNA-1"/>
    <property type="gene ID" value="maker-unitig_42555-snap-gene-0.3"/>
</dbReference>
<feature type="region of interest" description="Disordered" evidence="3">
    <location>
        <begin position="458"/>
        <end position="481"/>
    </location>
</feature>
<name>A0A1I8FQG5_9PLAT</name>
<sequence length="481" mass="52980">RPRLHRSGTSQIVHYDGLMDLLCQKSSARTQSLLNEFAKNCRMFDLRNDAGCWPIGAWQQVGAGPPPPRGGSWQPELSLQAVRPAGCCWPSALQPVTCRTSYRVPACAASYRSCGVTDVAKPRPAAHRPATPQQQRLPLFGSDVPQLDARAVLNWQAPWLKLDAADDLAETEACAGDFLDQLERQTGQTGSTAPIDVFVVASSDSRLARRAGFTNGLRRVWSPESAQCLAQATVDQEDEKEASSSEFFVDEALDAAILAEQCCSRRGTDSSTLSVLRLYRCSDFSDLPTAGLAYRKLGQQTRVALEHSELSLPASTAPPEMSRLQYEPSSGLYYDPVTGLYYSSSSRLFYDASNCRYLFWDDSTHETPVGPHSAAAAARASLDAFSGVGPARRRVFERRLRRRRRRWRRRGGGRWRRTLRRSAAAGVALRNAFQPAVVVQQKRRPLLDGSLPGGPFPLLLPPGSMSSRMPRTRPTIRSTAA</sequence>
<dbReference type="InterPro" id="IPR041591">
    <property type="entry name" value="OCRE"/>
</dbReference>
<evidence type="ECO:0000259" key="4">
    <source>
        <dbReference type="Pfam" id="PF17780"/>
    </source>
</evidence>
<keyword evidence="5" id="KW-1185">Reference proteome</keyword>
<evidence type="ECO:0000256" key="1">
    <source>
        <dbReference type="ARBA" id="ARBA00004123"/>
    </source>
</evidence>
<dbReference type="Proteomes" id="UP000095280">
    <property type="component" value="Unplaced"/>
</dbReference>
<accession>A0A1I8FQG5</accession>
<dbReference type="AlphaFoldDB" id="A0A1I8FQG5"/>
<dbReference type="PANTHER" id="PTHR13948:SF3">
    <property type="entry name" value="FI21118P1"/>
    <property type="match status" value="1"/>
</dbReference>
<dbReference type="GO" id="GO:0000398">
    <property type="term" value="P:mRNA splicing, via spliceosome"/>
    <property type="evidence" value="ECO:0007669"/>
    <property type="project" value="TreeGrafter"/>
</dbReference>
<feature type="domain" description="OCRE" evidence="4">
    <location>
        <begin position="321"/>
        <end position="366"/>
    </location>
</feature>
<evidence type="ECO:0000313" key="6">
    <source>
        <dbReference type="WBParaSite" id="maker-unitig_42555-snap-gene-0.3-mRNA-1"/>
    </source>
</evidence>
<evidence type="ECO:0000313" key="5">
    <source>
        <dbReference type="Proteomes" id="UP000095280"/>
    </source>
</evidence>
<reference evidence="6" key="1">
    <citation type="submission" date="2016-11" db="UniProtKB">
        <authorList>
            <consortium name="WormBaseParasite"/>
        </authorList>
    </citation>
    <scope>IDENTIFICATION</scope>
</reference>
<keyword evidence="2" id="KW-0539">Nucleus</keyword>
<protein>
    <submittedName>
        <fullName evidence="6">OCRE domain-containing protein</fullName>
    </submittedName>
</protein>
<organism evidence="5 6">
    <name type="scientific">Macrostomum lignano</name>
    <dbReference type="NCBI Taxonomy" id="282301"/>
    <lineage>
        <taxon>Eukaryota</taxon>
        <taxon>Metazoa</taxon>
        <taxon>Spiralia</taxon>
        <taxon>Lophotrochozoa</taxon>
        <taxon>Platyhelminthes</taxon>
        <taxon>Rhabditophora</taxon>
        <taxon>Macrostomorpha</taxon>
        <taxon>Macrostomida</taxon>
        <taxon>Macrostomidae</taxon>
        <taxon>Macrostomum</taxon>
    </lineage>
</organism>
<evidence type="ECO:0000256" key="3">
    <source>
        <dbReference type="SAM" id="MobiDB-lite"/>
    </source>
</evidence>
<dbReference type="PANTHER" id="PTHR13948">
    <property type="entry name" value="RNA-BINDING PROTEIN"/>
    <property type="match status" value="1"/>
</dbReference>
<dbReference type="GO" id="GO:0003723">
    <property type="term" value="F:RNA binding"/>
    <property type="evidence" value="ECO:0007669"/>
    <property type="project" value="TreeGrafter"/>
</dbReference>
<dbReference type="Pfam" id="PF17780">
    <property type="entry name" value="OCRE"/>
    <property type="match status" value="1"/>
</dbReference>